<keyword evidence="10" id="KW-0067">ATP-binding</keyword>
<evidence type="ECO:0000256" key="6">
    <source>
        <dbReference type="ARBA" id="ARBA00022679"/>
    </source>
</evidence>
<dbReference type="SUPFAM" id="SSF47384">
    <property type="entry name" value="Homodimeric domain of signal transducing histidine kinase"/>
    <property type="match status" value="1"/>
</dbReference>
<proteinExistence type="predicted"/>
<evidence type="ECO:0000313" key="17">
    <source>
        <dbReference type="Proteomes" id="UP000838308"/>
    </source>
</evidence>
<evidence type="ECO:0000256" key="3">
    <source>
        <dbReference type="ARBA" id="ARBA00012438"/>
    </source>
</evidence>
<dbReference type="EMBL" id="CALBWS010000033">
    <property type="protein sequence ID" value="CAH2716811.1"/>
    <property type="molecule type" value="Genomic_DNA"/>
</dbReference>
<evidence type="ECO:0000259" key="15">
    <source>
        <dbReference type="PROSITE" id="PS50109"/>
    </source>
</evidence>
<feature type="transmembrane region" description="Helical" evidence="14">
    <location>
        <begin position="132"/>
        <end position="153"/>
    </location>
</feature>
<dbReference type="InterPro" id="IPR003594">
    <property type="entry name" value="HATPase_dom"/>
</dbReference>
<keyword evidence="17" id="KW-1185">Reference proteome</keyword>
<dbReference type="InterPro" id="IPR011620">
    <property type="entry name" value="Sig_transdc_His_kinase_LytS_TM"/>
</dbReference>
<dbReference type="Gene3D" id="1.10.287.130">
    <property type="match status" value="1"/>
</dbReference>
<evidence type="ECO:0000256" key="13">
    <source>
        <dbReference type="ARBA" id="ARBA00023136"/>
    </source>
</evidence>
<evidence type="ECO:0000256" key="9">
    <source>
        <dbReference type="ARBA" id="ARBA00022777"/>
    </source>
</evidence>
<organism evidence="16 17">
    <name type="scientific">Neobacillus rhizosphaerae</name>
    <dbReference type="NCBI Taxonomy" id="2880965"/>
    <lineage>
        <taxon>Bacteria</taxon>
        <taxon>Bacillati</taxon>
        <taxon>Bacillota</taxon>
        <taxon>Bacilli</taxon>
        <taxon>Bacillales</taxon>
        <taxon>Bacillaceae</taxon>
        <taxon>Neobacillus</taxon>
    </lineage>
</organism>
<evidence type="ECO:0000256" key="14">
    <source>
        <dbReference type="SAM" id="Phobius"/>
    </source>
</evidence>
<evidence type="ECO:0000256" key="10">
    <source>
        <dbReference type="ARBA" id="ARBA00022840"/>
    </source>
</evidence>
<dbReference type="EC" id="2.7.13.3" evidence="3"/>
<comment type="caution">
    <text evidence="16">The sequence shown here is derived from an EMBL/GenBank/DDBJ whole genome shotgun (WGS) entry which is preliminary data.</text>
</comment>
<evidence type="ECO:0000256" key="4">
    <source>
        <dbReference type="ARBA" id="ARBA00022475"/>
    </source>
</evidence>
<feature type="transmembrane region" description="Helical" evidence="14">
    <location>
        <begin position="101"/>
        <end position="120"/>
    </location>
</feature>
<evidence type="ECO:0000256" key="12">
    <source>
        <dbReference type="ARBA" id="ARBA00023012"/>
    </source>
</evidence>
<gene>
    <name evidence="16" type="primary">sasA_13</name>
    <name evidence="16" type="ORF">BACCIP111895_03999</name>
</gene>
<dbReference type="InterPro" id="IPR004358">
    <property type="entry name" value="Sig_transdc_His_kin-like_C"/>
</dbReference>
<dbReference type="InterPro" id="IPR005467">
    <property type="entry name" value="His_kinase_dom"/>
</dbReference>
<keyword evidence="8" id="KW-0547">Nucleotide-binding</keyword>
<dbReference type="PRINTS" id="PR00344">
    <property type="entry name" value="BCTRLSENSOR"/>
</dbReference>
<feature type="transmembrane region" description="Helical" evidence="14">
    <location>
        <begin position="68"/>
        <end position="95"/>
    </location>
</feature>
<dbReference type="SMART" id="SM00387">
    <property type="entry name" value="HATPase_c"/>
    <property type="match status" value="1"/>
</dbReference>
<dbReference type="PANTHER" id="PTHR43065">
    <property type="entry name" value="SENSOR HISTIDINE KINASE"/>
    <property type="match status" value="1"/>
</dbReference>
<dbReference type="Pfam" id="PF00512">
    <property type="entry name" value="HisKA"/>
    <property type="match status" value="1"/>
</dbReference>
<dbReference type="Gene3D" id="3.30.565.10">
    <property type="entry name" value="Histidine kinase-like ATPase, C-terminal domain"/>
    <property type="match status" value="1"/>
</dbReference>
<dbReference type="Proteomes" id="UP000838308">
    <property type="component" value="Unassembled WGS sequence"/>
</dbReference>
<dbReference type="InterPro" id="IPR036890">
    <property type="entry name" value="HATPase_C_sf"/>
</dbReference>
<dbReference type="RefSeq" id="WP_248737047.1">
    <property type="nucleotide sequence ID" value="NZ_CALBWS010000033.1"/>
</dbReference>
<keyword evidence="9" id="KW-0418">Kinase</keyword>
<keyword evidence="12" id="KW-0902">Two-component regulatory system</keyword>
<comment type="subcellular location">
    <subcellularLocation>
        <location evidence="2">Cell membrane</location>
        <topology evidence="2">Multi-pass membrane protein</topology>
    </subcellularLocation>
</comment>
<evidence type="ECO:0000256" key="7">
    <source>
        <dbReference type="ARBA" id="ARBA00022692"/>
    </source>
</evidence>
<dbReference type="Pfam" id="PF07694">
    <property type="entry name" value="5TM-5TMR_LYT"/>
    <property type="match status" value="1"/>
</dbReference>
<keyword evidence="7 14" id="KW-0812">Transmembrane</keyword>
<dbReference type="PANTHER" id="PTHR43065:SF46">
    <property type="entry name" value="C4-DICARBOXYLATE TRANSPORT SENSOR PROTEIN DCTB"/>
    <property type="match status" value="1"/>
</dbReference>
<evidence type="ECO:0000256" key="1">
    <source>
        <dbReference type="ARBA" id="ARBA00000085"/>
    </source>
</evidence>
<evidence type="ECO:0000256" key="2">
    <source>
        <dbReference type="ARBA" id="ARBA00004651"/>
    </source>
</evidence>
<keyword evidence="13 14" id="KW-0472">Membrane</keyword>
<dbReference type="GO" id="GO:0016740">
    <property type="term" value="F:transferase activity"/>
    <property type="evidence" value="ECO:0007669"/>
    <property type="project" value="UniProtKB-KW"/>
</dbReference>
<feature type="transmembrane region" description="Helical" evidence="14">
    <location>
        <begin position="7"/>
        <end position="25"/>
    </location>
</feature>
<keyword evidence="6 16" id="KW-0808">Transferase</keyword>
<sequence>MAIDVKVILYQILIVFFPMVVYHLFFHEKNRERSKAYSKLTLTLLIILVLAMSYPMKFSEGYVYDFRIIPFIISFVYGGTIPGLITVMVLLVYRFMIGGDGFYVVLINHSLTSLFLILLRNKITDFQKNHKIVFVSLVFLANTLIVLVTLFKANQFEQIFFMVVFYFITWICLMMVVFVIENVNQQIELREKLKNDEKLNVISQLAASVAHEVRNPLTSVRGFLQLISDDENLQTAQKNYIEIALNELDHAQIIINDYLSLAKPNTEELSTINLSDEVKKTIALMTSYSNIQNITIETNIQESLYIKGNRSEIKQVLVNIIKNGIEAMKTGGTLTVNTIEMGGTITIEIIDSGKGMTKSQIKKIGTPFFTTKEKGTGVGLTISFQLIRAMKGKIKVESELGKGTIFTIQFPSMNELNERENSVESIEKNLLLK</sequence>
<evidence type="ECO:0000256" key="11">
    <source>
        <dbReference type="ARBA" id="ARBA00022989"/>
    </source>
</evidence>
<keyword evidence="11 14" id="KW-1133">Transmembrane helix</keyword>
<protein>
    <recommendedName>
        <fullName evidence="3">histidine kinase</fullName>
        <ecNumber evidence="3">2.7.13.3</ecNumber>
    </recommendedName>
</protein>
<dbReference type="InterPro" id="IPR003661">
    <property type="entry name" value="HisK_dim/P_dom"/>
</dbReference>
<evidence type="ECO:0000313" key="16">
    <source>
        <dbReference type="EMBL" id="CAH2716811.1"/>
    </source>
</evidence>
<dbReference type="SUPFAM" id="SSF55874">
    <property type="entry name" value="ATPase domain of HSP90 chaperone/DNA topoisomerase II/histidine kinase"/>
    <property type="match status" value="1"/>
</dbReference>
<reference evidence="16" key="1">
    <citation type="submission" date="2022-04" db="EMBL/GenBank/DDBJ databases">
        <authorList>
            <person name="Criscuolo A."/>
        </authorList>
    </citation>
    <scope>NUCLEOTIDE SEQUENCE</scope>
    <source>
        <strain evidence="16">CIP111895</strain>
    </source>
</reference>
<accession>A0ABN8KWL6</accession>
<dbReference type="Pfam" id="PF02518">
    <property type="entry name" value="HATPase_c"/>
    <property type="match status" value="1"/>
</dbReference>
<feature type="transmembrane region" description="Helical" evidence="14">
    <location>
        <begin position="37"/>
        <end position="56"/>
    </location>
</feature>
<dbReference type="CDD" id="cd00082">
    <property type="entry name" value="HisKA"/>
    <property type="match status" value="1"/>
</dbReference>
<evidence type="ECO:0000256" key="5">
    <source>
        <dbReference type="ARBA" id="ARBA00022553"/>
    </source>
</evidence>
<dbReference type="SMART" id="SM00388">
    <property type="entry name" value="HisKA"/>
    <property type="match status" value="1"/>
</dbReference>
<keyword evidence="5" id="KW-0597">Phosphoprotein</keyword>
<name>A0ABN8KWL6_9BACI</name>
<keyword evidence="4" id="KW-1003">Cell membrane</keyword>
<evidence type="ECO:0000256" key="8">
    <source>
        <dbReference type="ARBA" id="ARBA00022741"/>
    </source>
</evidence>
<dbReference type="PROSITE" id="PS50109">
    <property type="entry name" value="HIS_KIN"/>
    <property type="match status" value="1"/>
</dbReference>
<comment type="catalytic activity">
    <reaction evidence="1">
        <text>ATP + protein L-histidine = ADP + protein N-phospho-L-histidine.</text>
        <dbReference type="EC" id="2.7.13.3"/>
    </reaction>
</comment>
<dbReference type="InterPro" id="IPR036097">
    <property type="entry name" value="HisK_dim/P_sf"/>
</dbReference>
<feature type="domain" description="Histidine kinase" evidence="15">
    <location>
        <begin position="208"/>
        <end position="414"/>
    </location>
</feature>
<feature type="transmembrane region" description="Helical" evidence="14">
    <location>
        <begin position="159"/>
        <end position="180"/>
    </location>
</feature>